<evidence type="ECO:0000313" key="2">
    <source>
        <dbReference type="Proteomes" id="UP001139000"/>
    </source>
</evidence>
<dbReference type="AlphaFoldDB" id="A0A9X1TI86"/>
<organism evidence="1 2">
    <name type="scientific">Dyadobacter chenwenxiniae</name>
    <dbReference type="NCBI Taxonomy" id="2906456"/>
    <lineage>
        <taxon>Bacteria</taxon>
        <taxon>Pseudomonadati</taxon>
        <taxon>Bacteroidota</taxon>
        <taxon>Cytophagia</taxon>
        <taxon>Cytophagales</taxon>
        <taxon>Spirosomataceae</taxon>
        <taxon>Dyadobacter</taxon>
    </lineage>
</organism>
<gene>
    <name evidence="1" type="ORF">LXM26_30405</name>
</gene>
<keyword evidence="2" id="KW-1185">Reference proteome</keyword>
<dbReference type="EMBL" id="JAJTTC010000017">
    <property type="protein sequence ID" value="MCF0065862.1"/>
    <property type="molecule type" value="Genomic_DNA"/>
</dbReference>
<evidence type="ECO:0000313" key="1">
    <source>
        <dbReference type="EMBL" id="MCF0065862.1"/>
    </source>
</evidence>
<proteinExistence type="predicted"/>
<dbReference type="Proteomes" id="UP001139000">
    <property type="component" value="Unassembled WGS sequence"/>
</dbReference>
<sequence length="95" mass="9965">MAFAMLACADEKEKKPVNLKSSARRPGFKVRKTRSAMAFSSPGDGGSVAAQNLFWIRVPFPKPATIPAPAWFCTGASGTGRPATLSAGSKAARHS</sequence>
<name>A0A9X1TI86_9BACT</name>
<accession>A0A9X1TI86</accession>
<protein>
    <submittedName>
        <fullName evidence="1">Uncharacterized protein</fullName>
    </submittedName>
</protein>
<comment type="caution">
    <text evidence="1">The sequence shown here is derived from an EMBL/GenBank/DDBJ whole genome shotgun (WGS) entry which is preliminary data.</text>
</comment>
<reference evidence="1" key="1">
    <citation type="submission" date="2021-12" db="EMBL/GenBank/DDBJ databases">
        <title>Novel species in genus Dyadobacter.</title>
        <authorList>
            <person name="Ma C."/>
        </authorList>
    </citation>
    <scope>NUCLEOTIDE SEQUENCE</scope>
    <source>
        <strain evidence="1">LJ419</strain>
    </source>
</reference>